<proteinExistence type="predicted"/>
<dbReference type="RefSeq" id="WP_185254865.1">
    <property type="nucleotide sequence ID" value="NZ_JACKXE010000002.1"/>
</dbReference>
<sequence length="101" mass="10456">MTEFSPARATVVSLTLAGVLIAGASAGIGWALHPDGIQQRHFSGRVKAVNSDQSAIGVRTTAYGDVGGALVVHGPPVKSGQWVTGILYGEDAQIIEVFQEP</sequence>
<keyword evidence="2" id="KW-1185">Reference proteome</keyword>
<dbReference type="AlphaFoldDB" id="A0A7X0RJN6"/>
<evidence type="ECO:0000313" key="1">
    <source>
        <dbReference type="EMBL" id="MBB6629544.1"/>
    </source>
</evidence>
<accession>A0A7X0RJN6</accession>
<organism evidence="1 2">
    <name type="scientific">Nocardioides luti</name>
    <dbReference type="NCBI Taxonomy" id="2761101"/>
    <lineage>
        <taxon>Bacteria</taxon>
        <taxon>Bacillati</taxon>
        <taxon>Actinomycetota</taxon>
        <taxon>Actinomycetes</taxon>
        <taxon>Propionibacteriales</taxon>
        <taxon>Nocardioidaceae</taxon>
        <taxon>Nocardioides</taxon>
    </lineage>
</organism>
<dbReference type="Proteomes" id="UP000523955">
    <property type="component" value="Unassembled WGS sequence"/>
</dbReference>
<evidence type="ECO:0000313" key="2">
    <source>
        <dbReference type="Proteomes" id="UP000523955"/>
    </source>
</evidence>
<reference evidence="1 2" key="1">
    <citation type="submission" date="2020-08" db="EMBL/GenBank/DDBJ databases">
        <authorList>
            <person name="Seo M.-J."/>
        </authorList>
    </citation>
    <scope>NUCLEOTIDE SEQUENCE [LARGE SCALE GENOMIC DNA]</scope>
    <source>
        <strain evidence="1 2">KIGAM211</strain>
    </source>
</reference>
<protein>
    <submittedName>
        <fullName evidence="1">Uncharacterized protein</fullName>
    </submittedName>
</protein>
<name>A0A7X0RJN6_9ACTN</name>
<comment type="caution">
    <text evidence="1">The sequence shown here is derived from an EMBL/GenBank/DDBJ whole genome shotgun (WGS) entry which is preliminary data.</text>
</comment>
<gene>
    <name evidence="1" type="ORF">H5V45_19645</name>
</gene>
<dbReference type="EMBL" id="JACKXE010000002">
    <property type="protein sequence ID" value="MBB6629544.1"/>
    <property type="molecule type" value="Genomic_DNA"/>
</dbReference>